<organism evidence="2">
    <name type="scientific">Oikopleura dioica</name>
    <name type="common">Tunicate</name>
    <dbReference type="NCBI Taxonomy" id="34765"/>
    <lineage>
        <taxon>Eukaryota</taxon>
        <taxon>Metazoa</taxon>
        <taxon>Chordata</taxon>
        <taxon>Tunicata</taxon>
        <taxon>Appendicularia</taxon>
        <taxon>Copelata</taxon>
        <taxon>Oikopleuridae</taxon>
        <taxon>Oikopleura</taxon>
    </lineage>
</organism>
<feature type="transmembrane region" description="Helical" evidence="1">
    <location>
        <begin position="47"/>
        <end position="65"/>
    </location>
</feature>
<feature type="transmembrane region" description="Helical" evidence="1">
    <location>
        <begin position="86"/>
        <end position="106"/>
    </location>
</feature>
<dbReference type="EMBL" id="FN654601">
    <property type="protein sequence ID" value="CBY35219.1"/>
    <property type="molecule type" value="Genomic_DNA"/>
</dbReference>
<proteinExistence type="predicted"/>
<feature type="transmembrane region" description="Helical" evidence="1">
    <location>
        <begin position="118"/>
        <end position="141"/>
    </location>
</feature>
<keyword evidence="1" id="KW-0472">Membrane</keyword>
<keyword evidence="1" id="KW-1133">Transmembrane helix</keyword>
<name>E4YIA8_OIKDI</name>
<keyword evidence="1" id="KW-0812">Transmembrane</keyword>
<dbReference type="Proteomes" id="UP000011014">
    <property type="component" value="Unassembled WGS sequence"/>
</dbReference>
<dbReference type="AlphaFoldDB" id="E4YIA8"/>
<protein>
    <submittedName>
        <fullName evidence="2">Uncharacterized protein</fullName>
    </submittedName>
</protein>
<evidence type="ECO:0000313" key="2">
    <source>
        <dbReference type="EMBL" id="CBY35219.1"/>
    </source>
</evidence>
<sequence length="193" mass="22499">MTADLIDRQFKLGQRQFVWSCILIAIECLVVKLNNDLWLDPWRQMKNIHLSIFFTSVTVFFLMLAGIIKMRNSNKKRLISKKKKMWLTIMIFLSINALFSYNIATLSTSSQPLSGHDYTGWILVVEMVVAGIIMIITLWPYCGIEHYQSYRPAAPSQSCHRRSENIEIKYQNIVSREIDEDLPKYENLFSPSN</sequence>
<accession>E4YIA8</accession>
<reference evidence="2" key="1">
    <citation type="journal article" date="2010" name="Science">
        <title>Plasticity of animal genome architecture unmasked by rapid evolution of a pelagic tunicate.</title>
        <authorList>
            <person name="Denoeud F."/>
            <person name="Henriet S."/>
            <person name="Mungpakdee S."/>
            <person name="Aury J.M."/>
            <person name="Da Silva C."/>
            <person name="Brinkmann H."/>
            <person name="Mikhaleva J."/>
            <person name="Olsen L.C."/>
            <person name="Jubin C."/>
            <person name="Canestro C."/>
            <person name="Bouquet J.M."/>
            <person name="Danks G."/>
            <person name="Poulain J."/>
            <person name="Campsteijn C."/>
            <person name="Adamski M."/>
            <person name="Cross I."/>
            <person name="Yadetie F."/>
            <person name="Muffato M."/>
            <person name="Louis A."/>
            <person name="Butcher S."/>
            <person name="Tsagkogeorga G."/>
            <person name="Konrad A."/>
            <person name="Singh S."/>
            <person name="Jensen M.F."/>
            <person name="Cong E.H."/>
            <person name="Eikeseth-Otteraa H."/>
            <person name="Noel B."/>
            <person name="Anthouard V."/>
            <person name="Porcel B.M."/>
            <person name="Kachouri-Lafond R."/>
            <person name="Nishino A."/>
            <person name="Ugolini M."/>
            <person name="Chourrout P."/>
            <person name="Nishida H."/>
            <person name="Aasland R."/>
            <person name="Huzurbazar S."/>
            <person name="Westhof E."/>
            <person name="Delsuc F."/>
            <person name="Lehrach H."/>
            <person name="Reinhardt R."/>
            <person name="Weissenbach J."/>
            <person name="Roy S.W."/>
            <person name="Artiguenave F."/>
            <person name="Postlethwait J.H."/>
            <person name="Manak J.R."/>
            <person name="Thompson E.M."/>
            <person name="Jaillon O."/>
            <person name="Du Pasquier L."/>
            <person name="Boudinot P."/>
            <person name="Liberles D.A."/>
            <person name="Volff J.N."/>
            <person name="Philippe H."/>
            <person name="Lenhard B."/>
            <person name="Roest Crollius H."/>
            <person name="Wincker P."/>
            <person name="Chourrout D."/>
        </authorList>
    </citation>
    <scope>NUCLEOTIDE SEQUENCE [LARGE SCALE GENOMIC DNA]</scope>
</reference>
<feature type="transmembrane region" description="Helical" evidence="1">
    <location>
        <begin position="17"/>
        <end position="35"/>
    </location>
</feature>
<gene>
    <name evidence="2" type="ORF">GSOID_T00027024001</name>
</gene>
<evidence type="ECO:0000256" key="1">
    <source>
        <dbReference type="SAM" id="Phobius"/>
    </source>
</evidence>